<evidence type="ECO:0008006" key="3">
    <source>
        <dbReference type="Google" id="ProtNLM"/>
    </source>
</evidence>
<dbReference type="Proteomes" id="UP000188354">
    <property type="component" value="Unassembled WGS sequence"/>
</dbReference>
<evidence type="ECO:0000313" key="1">
    <source>
        <dbReference type="EMBL" id="OIW20556.1"/>
    </source>
</evidence>
<proteinExistence type="predicted"/>
<dbReference type="Gramene" id="OIW20556">
    <property type="protein sequence ID" value="OIW20556"/>
    <property type="gene ID" value="TanjilG_14955"/>
</dbReference>
<gene>
    <name evidence="1" type="ORF">TanjilG_14955</name>
</gene>
<evidence type="ECO:0000313" key="2">
    <source>
        <dbReference type="Proteomes" id="UP000188354"/>
    </source>
</evidence>
<reference evidence="1 2" key="1">
    <citation type="journal article" date="2017" name="Plant Biotechnol. J.">
        <title>A comprehensive draft genome sequence for lupin (Lupinus angustifolius), an emerging health food: insights into plant-microbe interactions and legume evolution.</title>
        <authorList>
            <person name="Hane J.K."/>
            <person name="Ming Y."/>
            <person name="Kamphuis L.G."/>
            <person name="Nelson M.N."/>
            <person name="Garg G."/>
            <person name="Atkins C.A."/>
            <person name="Bayer P.E."/>
            <person name="Bravo A."/>
            <person name="Bringans S."/>
            <person name="Cannon S."/>
            <person name="Edwards D."/>
            <person name="Foley R."/>
            <person name="Gao L.L."/>
            <person name="Harrison M.J."/>
            <person name="Huang W."/>
            <person name="Hurgobin B."/>
            <person name="Li S."/>
            <person name="Liu C.W."/>
            <person name="McGrath A."/>
            <person name="Morahan G."/>
            <person name="Murray J."/>
            <person name="Weller J."/>
            <person name="Jian J."/>
            <person name="Singh K.B."/>
        </authorList>
    </citation>
    <scope>NUCLEOTIDE SEQUENCE [LARGE SCALE GENOMIC DNA]</scope>
    <source>
        <strain evidence="2">cv. Tanjil</strain>
        <tissue evidence="1">Whole plant</tissue>
    </source>
</reference>
<name>A0A394DB21_LUPAN</name>
<dbReference type="AlphaFoldDB" id="A0A394DB21"/>
<accession>A0A394DB21</accession>
<sequence>MSACQTVRLDTLMDELKLKTEMRVQLMIYNKSAINLALNLVAQGRSKHIQTRFHYIRDQVSK</sequence>
<dbReference type="EMBL" id="MLAU01011073">
    <property type="protein sequence ID" value="OIW20556.1"/>
    <property type="molecule type" value="Genomic_DNA"/>
</dbReference>
<protein>
    <recommendedName>
        <fullName evidence="3">Copia protein</fullName>
    </recommendedName>
</protein>
<keyword evidence="2" id="KW-1185">Reference proteome</keyword>
<organism evidence="1 2">
    <name type="scientific">Lupinus angustifolius</name>
    <name type="common">Narrow-leaved blue lupine</name>
    <dbReference type="NCBI Taxonomy" id="3871"/>
    <lineage>
        <taxon>Eukaryota</taxon>
        <taxon>Viridiplantae</taxon>
        <taxon>Streptophyta</taxon>
        <taxon>Embryophyta</taxon>
        <taxon>Tracheophyta</taxon>
        <taxon>Spermatophyta</taxon>
        <taxon>Magnoliopsida</taxon>
        <taxon>eudicotyledons</taxon>
        <taxon>Gunneridae</taxon>
        <taxon>Pentapetalae</taxon>
        <taxon>rosids</taxon>
        <taxon>fabids</taxon>
        <taxon>Fabales</taxon>
        <taxon>Fabaceae</taxon>
        <taxon>Papilionoideae</taxon>
        <taxon>50 kb inversion clade</taxon>
        <taxon>genistoids sensu lato</taxon>
        <taxon>core genistoids</taxon>
        <taxon>Genisteae</taxon>
        <taxon>Lupinus</taxon>
    </lineage>
</organism>
<comment type="caution">
    <text evidence="1">The sequence shown here is derived from an EMBL/GenBank/DDBJ whole genome shotgun (WGS) entry which is preliminary data.</text>
</comment>